<sequence length="950" mass="108245">MPQPQNSTFLVNGEVVPPVYLNRTWNTTTVNQLLGLPGMFSTFTAPELLRLRGIAITSSSISILAAAVGFLYITGIDQRRRVFRHNLVFFLIVCDFLKALVLLIYPVVILARNDVYGMPAFYNTLGWLSAFAIEGADFAIAIFAIHFALLIFVPSWKWQNRSTGNMEGGLYRMRHSLYPVTFLVPMILASLAFVGFNTFIPVNLNDRVVLDNDSFDFSYQARKGGYKALSAWCYLPPHPVWYRICLSWGPRYFILVLIMFIYVSIYIFVSKENRKIKNQIGSFKSKDSLDIHRARDSMGKILTLQQRLLIYLKFFYRKSRIPKIMSALGNFFFLSLEDYRHEDLTERESSDQALASLRRANGDDVTARAASDLNSNYIPLSLARRNVLSSLKASNKRFSCSCPTLPRYRLQRRGGSVGNLRTACSSAGSTRRHSVNVSAFGDSVSTTNVFEPPHQLSNEEPNWNKALGVPSRVGSKNSQSGLTAYPKTNMTSSSLQATNSFERSFNFERQQNSTNLSPVRSVASNRDSSFRTAPVHLKNTTSRTLTRLNADPDDPDVIALDTNHLNGVKQNFQSETYQEFKKRRAQIQKQMRAIFIYPFSYILIWTFPLAVDVIQYRYEIVHGPVVWLEYIATFMQPLSCFVDVMVFIYRERPSRHSWASITKNELLNTYSLKGELGEQKIRELCNSELGKKGWYYRGRWTKLGCWRYKPQRWKRVAWFIYRFVKGFVKNNYDFSDNCYDATYWEAHYTGKSPSENMGSSNMRCSEALKEILDVNNTRKDSYFSGSTSEYLYENSGFVKVPLKWRILHCLPMLEGVDLDELEYQLRTSNNSGNFEIPGLNLAVNNFGKNKNEDNSNSFFKPDYNMTNTSAGGPKSPSARPQPVTAKHSSSSSSSPLHSLIYEGSGGRRRFSSAIFGDDSRNNFTNSSQDQDINEEDSSGKQLGLMDFLKG</sequence>
<dbReference type="KEGG" id="lth:KLTH0C08800g"/>
<evidence type="ECO:0000256" key="3">
    <source>
        <dbReference type="ARBA" id="ARBA00022989"/>
    </source>
</evidence>
<dbReference type="GO" id="GO:0007189">
    <property type="term" value="P:adenylate cyclase-activating G protein-coupled receptor signaling pathway"/>
    <property type="evidence" value="ECO:0007669"/>
    <property type="project" value="TreeGrafter"/>
</dbReference>
<feature type="transmembrane region" description="Helical" evidence="6">
    <location>
        <begin position="177"/>
        <end position="200"/>
    </location>
</feature>
<keyword evidence="3 6" id="KW-1133">Transmembrane helix</keyword>
<dbReference type="OrthoDB" id="5368598at2759"/>
<keyword evidence="10" id="KW-1185">Reference proteome</keyword>
<evidence type="ECO:0000313" key="10">
    <source>
        <dbReference type="Proteomes" id="UP000002036"/>
    </source>
</evidence>
<protein>
    <submittedName>
        <fullName evidence="9">KLTH0C08800p</fullName>
    </submittedName>
</protein>
<dbReference type="PANTHER" id="PTHR23112">
    <property type="entry name" value="G PROTEIN-COUPLED RECEPTOR 157-RELATED"/>
    <property type="match status" value="1"/>
</dbReference>
<name>C5DEF7_LACTC</name>
<evidence type="ECO:0000256" key="1">
    <source>
        <dbReference type="ARBA" id="ARBA00004141"/>
    </source>
</evidence>
<feature type="domain" description="Glucose receptor Git3-like N-terminal" evidence="7">
    <location>
        <begin position="50"/>
        <end position="275"/>
    </location>
</feature>
<dbReference type="InParanoid" id="C5DEF7"/>
<dbReference type="EMBL" id="CU928167">
    <property type="protein sequence ID" value="CAR22168.1"/>
    <property type="molecule type" value="Genomic_DNA"/>
</dbReference>
<dbReference type="Proteomes" id="UP000002036">
    <property type="component" value="Chromosome C"/>
</dbReference>
<dbReference type="OMA" id="NMEGGLY"/>
<feature type="transmembrane region" description="Helical" evidence="6">
    <location>
        <begin position="630"/>
        <end position="649"/>
    </location>
</feature>
<evidence type="ECO:0000256" key="2">
    <source>
        <dbReference type="ARBA" id="ARBA00022692"/>
    </source>
</evidence>
<keyword evidence="4 6" id="KW-0472">Membrane</keyword>
<dbReference type="InterPro" id="IPR023041">
    <property type="entry name" value="Glucose_rcpt_Git3-like_N"/>
</dbReference>
<dbReference type="Pfam" id="PF11970">
    <property type="entry name" value="GPR_Gpa2_C"/>
    <property type="match status" value="1"/>
</dbReference>
<feature type="transmembrane region" description="Helical" evidence="6">
    <location>
        <begin position="54"/>
        <end position="75"/>
    </location>
</feature>
<feature type="transmembrane region" description="Helical" evidence="6">
    <location>
        <begin position="591"/>
        <end position="610"/>
    </location>
</feature>
<dbReference type="GeneID" id="8291480"/>
<accession>C5DEF7</accession>
<dbReference type="eggNOG" id="ENOG502QU8E">
    <property type="taxonomic scope" value="Eukaryota"/>
</dbReference>
<evidence type="ECO:0000313" key="9">
    <source>
        <dbReference type="EMBL" id="CAR22168.1"/>
    </source>
</evidence>
<evidence type="ECO:0000259" key="7">
    <source>
        <dbReference type="Pfam" id="PF11710"/>
    </source>
</evidence>
<evidence type="ECO:0000256" key="6">
    <source>
        <dbReference type="SAM" id="Phobius"/>
    </source>
</evidence>
<dbReference type="GO" id="GO:0004930">
    <property type="term" value="F:G protein-coupled receptor activity"/>
    <property type="evidence" value="ECO:0007669"/>
    <property type="project" value="TreeGrafter"/>
</dbReference>
<feature type="transmembrane region" description="Helical" evidence="6">
    <location>
        <begin position="131"/>
        <end position="156"/>
    </location>
</feature>
<feature type="region of interest" description="Disordered" evidence="5">
    <location>
        <begin position="853"/>
        <end position="950"/>
    </location>
</feature>
<gene>
    <name evidence="9" type="ordered locus">KLTH0C08800g</name>
</gene>
<reference evidence="9 10" key="1">
    <citation type="journal article" date="2009" name="Genome Res.">
        <title>Comparative genomics of protoploid Saccharomycetaceae.</title>
        <authorList>
            <consortium name="The Genolevures Consortium"/>
            <person name="Souciet J.-L."/>
            <person name="Dujon B."/>
            <person name="Gaillardin C."/>
            <person name="Johnston M."/>
            <person name="Baret P.V."/>
            <person name="Cliften P."/>
            <person name="Sherman D.J."/>
            <person name="Weissenbach J."/>
            <person name="Westhof E."/>
            <person name="Wincker P."/>
            <person name="Jubin C."/>
            <person name="Poulain J."/>
            <person name="Barbe V."/>
            <person name="Segurens B."/>
            <person name="Artiguenave F."/>
            <person name="Anthouard V."/>
            <person name="Vacherie B."/>
            <person name="Val M.-E."/>
            <person name="Fulton R.S."/>
            <person name="Minx P."/>
            <person name="Wilson R."/>
            <person name="Durrens P."/>
            <person name="Jean G."/>
            <person name="Marck C."/>
            <person name="Martin T."/>
            <person name="Nikolski M."/>
            <person name="Rolland T."/>
            <person name="Seret M.-L."/>
            <person name="Casaregola S."/>
            <person name="Despons L."/>
            <person name="Fairhead C."/>
            <person name="Fischer G."/>
            <person name="Lafontaine I."/>
            <person name="Leh V."/>
            <person name="Lemaire M."/>
            <person name="de Montigny J."/>
            <person name="Neuveglise C."/>
            <person name="Thierry A."/>
            <person name="Blanc-Lenfle I."/>
            <person name="Bleykasten C."/>
            <person name="Diffels J."/>
            <person name="Fritsch E."/>
            <person name="Frangeul L."/>
            <person name="Goeffon A."/>
            <person name="Jauniaux N."/>
            <person name="Kachouri-Lafond R."/>
            <person name="Payen C."/>
            <person name="Potier S."/>
            <person name="Pribylova L."/>
            <person name="Ozanne C."/>
            <person name="Richard G.-F."/>
            <person name="Sacerdot C."/>
            <person name="Straub M.-L."/>
            <person name="Talla E."/>
        </authorList>
    </citation>
    <scope>NUCLEOTIDE SEQUENCE [LARGE SCALE GENOMIC DNA]</scope>
    <source>
        <strain evidence="10">ATCC 56472 / CBS 6340 / NRRL Y-8284</strain>
    </source>
</reference>
<feature type="transmembrane region" description="Helical" evidence="6">
    <location>
        <begin position="252"/>
        <end position="269"/>
    </location>
</feature>
<dbReference type="Pfam" id="PF11710">
    <property type="entry name" value="Git3"/>
    <property type="match status" value="1"/>
</dbReference>
<comment type="subcellular location">
    <subcellularLocation>
        <location evidence="1">Membrane</location>
        <topology evidence="1">Multi-pass membrane protein</topology>
    </subcellularLocation>
</comment>
<keyword evidence="2 6" id="KW-0812">Transmembrane</keyword>
<feature type="compositionally biased region" description="Polar residues" evidence="5">
    <location>
        <begin position="853"/>
        <end position="870"/>
    </location>
</feature>
<proteinExistence type="predicted"/>
<dbReference type="STRING" id="559295.C5DEF7"/>
<evidence type="ECO:0000256" key="4">
    <source>
        <dbReference type="ARBA" id="ARBA00023136"/>
    </source>
</evidence>
<feature type="compositionally biased region" description="Polar residues" evidence="5">
    <location>
        <begin position="921"/>
        <end position="930"/>
    </location>
</feature>
<dbReference type="HOGENOM" id="CLU_314960_0_0_1"/>
<evidence type="ECO:0000259" key="8">
    <source>
        <dbReference type="Pfam" id="PF11970"/>
    </source>
</evidence>
<evidence type="ECO:0000256" key="5">
    <source>
        <dbReference type="SAM" id="MobiDB-lite"/>
    </source>
</evidence>
<dbReference type="RefSeq" id="XP_002552606.1">
    <property type="nucleotide sequence ID" value="XM_002552560.1"/>
</dbReference>
<dbReference type="AlphaFoldDB" id="C5DEF7"/>
<dbReference type="InterPro" id="IPR022596">
    <property type="entry name" value="GPR1/2/3_C"/>
</dbReference>
<organism evidence="9 10">
    <name type="scientific">Lachancea thermotolerans (strain ATCC 56472 / CBS 6340 / NRRL Y-8284)</name>
    <name type="common">Yeast</name>
    <name type="synonym">Kluyveromyces thermotolerans</name>
    <dbReference type="NCBI Taxonomy" id="559295"/>
    <lineage>
        <taxon>Eukaryota</taxon>
        <taxon>Fungi</taxon>
        <taxon>Dikarya</taxon>
        <taxon>Ascomycota</taxon>
        <taxon>Saccharomycotina</taxon>
        <taxon>Saccharomycetes</taxon>
        <taxon>Saccharomycetales</taxon>
        <taxon>Saccharomycetaceae</taxon>
        <taxon>Lachancea</taxon>
    </lineage>
</organism>
<dbReference type="PANTHER" id="PTHR23112:SF37">
    <property type="entry name" value="G PROTEIN-COUPLED RECEPTOR GPR1"/>
    <property type="match status" value="1"/>
</dbReference>
<dbReference type="FunCoup" id="C5DEF7">
    <property type="interactions" value="185"/>
</dbReference>
<feature type="domain" description="G protein-coupled receptor GPR1/2/3 C-terminal" evidence="8">
    <location>
        <begin position="581"/>
        <end position="656"/>
    </location>
</feature>
<feature type="transmembrane region" description="Helical" evidence="6">
    <location>
        <begin position="87"/>
        <end position="111"/>
    </location>
</feature>
<dbReference type="GO" id="GO:0005886">
    <property type="term" value="C:plasma membrane"/>
    <property type="evidence" value="ECO:0007669"/>
    <property type="project" value="TreeGrafter"/>
</dbReference>